<keyword evidence="5 8" id="KW-1133">Transmembrane helix</keyword>
<evidence type="ECO:0000256" key="4">
    <source>
        <dbReference type="ARBA" id="ARBA00022692"/>
    </source>
</evidence>
<comment type="similarity">
    <text evidence="2">Belongs to the major facilitator superfamily. Sugar transporter (TC 2.A.1.1) family.</text>
</comment>
<proteinExistence type="inferred from homology"/>
<evidence type="ECO:0000313" key="10">
    <source>
        <dbReference type="EMBL" id="KAF2724606.1"/>
    </source>
</evidence>
<feature type="transmembrane region" description="Helical" evidence="8">
    <location>
        <begin position="110"/>
        <end position="131"/>
    </location>
</feature>
<dbReference type="PANTHER" id="PTHR48022">
    <property type="entry name" value="PLASTIDIC GLUCOSE TRANSPORTER 4"/>
    <property type="match status" value="1"/>
</dbReference>
<evidence type="ECO:0000256" key="8">
    <source>
        <dbReference type="SAM" id="Phobius"/>
    </source>
</evidence>
<dbReference type="GO" id="GO:0016020">
    <property type="term" value="C:membrane"/>
    <property type="evidence" value="ECO:0007669"/>
    <property type="project" value="UniProtKB-SubCell"/>
</dbReference>
<keyword evidence="11" id="KW-1185">Reference proteome</keyword>
<dbReference type="InterPro" id="IPR050360">
    <property type="entry name" value="MFS_Sugar_Transporters"/>
</dbReference>
<feature type="transmembrane region" description="Helical" evidence="8">
    <location>
        <begin position="167"/>
        <end position="189"/>
    </location>
</feature>
<feature type="transmembrane region" description="Helical" evidence="8">
    <location>
        <begin position="80"/>
        <end position="98"/>
    </location>
</feature>
<feature type="transmembrane region" description="Helical" evidence="8">
    <location>
        <begin position="201"/>
        <end position="221"/>
    </location>
</feature>
<dbReference type="PROSITE" id="PS00216">
    <property type="entry name" value="SUGAR_TRANSPORT_1"/>
    <property type="match status" value="1"/>
</dbReference>
<dbReference type="Proteomes" id="UP000799441">
    <property type="component" value="Unassembled WGS sequence"/>
</dbReference>
<evidence type="ECO:0000256" key="3">
    <source>
        <dbReference type="ARBA" id="ARBA00022448"/>
    </source>
</evidence>
<evidence type="ECO:0000256" key="5">
    <source>
        <dbReference type="ARBA" id="ARBA00022989"/>
    </source>
</evidence>
<organism evidence="10 11">
    <name type="scientific">Polychaeton citri CBS 116435</name>
    <dbReference type="NCBI Taxonomy" id="1314669"/>
    <lineage>
        <taxon>Eukaryota</taxon>
        <taxon>Fungi</taxon>
        <taxon>Dikarya</taxon>
        <taxon>Ascomycota</taxon>
        <taxon>Pezizomycotina</taxon>
        <taxon>Dothideomycetes</taxon>
        <taxon>Dothideomycetidae</taxon>
        <taxon>Capnodiales</taxon>
        <taxon>Capnodiaceae</taxon>
        <taxon>Polychaeton</taxon>
    </lineage>
</organism>
<dbReference type="OrthoDB" id="5296287at2759"/>
<dbReference type="InterPro" id="IPR003663">
    <property type="entry name" value="Sugar/inositol_transpt"/>
</dbReference>
<protein>
    <submittedName>
        <fullName evidence="10">Sugar transporter</fullName>
    </submittedName>
</protein>
<dbReference type="PANTHER" id="PTHR48022:SF59">
    <property type="entry name" value="MAJOR FACILITATOR SUPERFAMILY (MFS) PROFILE DOMAIN-CONTAINING PROTEIN"/>
    <property type="match status" value="1"/>
</dbReference>
<reference evidence="10" key="1">
    <citation type="journal article" date="2020" name="Stud. Mycol.">
        <title>101 Dothideomycetes genomes: a test case for predicting lifestyles and emergence of pathogens.</title>
        <authorList>
            <person name="Haridas S."/>
            <person name="Albert R."/>
            <person name="Binder M."/>
            <person name="Bloem J."/>
            <person name="Labutti K."/>
            <person name="Salamov A."/>
            <person name="Andreopoulos B."/>
            <person name="Baker S."/>
            <person name="Barry K."/>
            <person name="Bills G."/>
            <person name="Bluhm B."/>
            <person name="Cannon C."/>
            <person name="Castanera R."/>
            <person name="Culley D."/>
            <person name="Daum C."/>
            <person name="Ezra D."/>
            <person name="Gonzalez J."/>
            <person name="Henrissat B."/>
            <person name="Kuo A."/>
            <person name="Liang C."/>
            <person name="Lipzen A."/>
            <person name="Lutzoni F."/>
            <person name="Magnuson J."/>
            <person name="Mondo S."/>
            <person name="Nolan M."/>
            <person name="Ohm R."/>
            <person name="Pangilinan J."/>
            <person name="Park H.-J."/>
            <person name="Ramirez L."/>
            <person name="Alfaro M."/>
            <person name="Sun H."/>
            <person name="Tritt A."/>
            <person name="Yoshinaga Y."/>
            <person name="Zwiers L.-H."/>
            <person name="Turgeon B."/>
            <person name="Goodwin S."/>
            <person name="Spatafora J."/>
            <person name="Crous P."/>
            <person name="Grigoriev I."/>
        </authorList>
    </citation>
    <scope>NUCLEOTIDE SEQUENCE</scope>
    <source>
        <strain evidence="10">CBS 116435</strain>
    </source>
</reference>
<feature type="transmembrane region" description="Helical" evidence="8">
    <location>
        <begin position="137"/>
        <end position="155"/>
    </location>
</feature>
<name>A0A9P4UTD0_9PEZI</name>
<sequence>MGFLTIFTESTMARYVRAIRAAPPELIYNRHLIYTAAVFAMSGIPITWDQGSSSVVPSLPGFQRMFGITSGANPQQITNFVSLVYVGCGIGAAVSYFVNDRIGRLWSFRLYTFVWFVGQMIATGSNGSLAALCTARIVSGLGIGALTVTGPISLVEIAPTELRGLITVWFSVAMLMSLFVSVFCVYGVFIHVAASALQYQIVFFSPCIYMMLICGLSFLCCESPRWLCLVGKDEEAAYQLTALRGLGLDHARIQSELEEIHITVRKIRGEGGQGTKAPWATFKATLEETFLVKANLRRVQQAFISYALAQLSGANSVTSYFVPILKLMGESGDQTHSLFLTGMYSMAKFFFTLIASFFFIDALGRRRSLFIGITIQMISDLYIGVYIRYRQLGAVSDSASEAAVALIFLHGFGYSVGLLVLPYVFGAEIWPNHIRSFGSALSQTWHWLFYFGVSRGMPSLLAHTHNWGAFIFFAAWCFVSLLYVFLVVPETAGQSLEAMNQLFEAPWYMAFRSSQKSQHRIQVIEGESRDVRSDESVTTSTKGEAEARLQEV</sequence>
<feature type="transmembrane region" description="Helical" evidence="8">
    <location>
        <begin position="342"/>
        <end position="362"/>
    </location>
</feature>
<dbReference type="InterPro" id="IPR020846">
    <property type="entry name" value="MFS_dom"/>
</dbReference>
<evidence type="ECO:0000259" key="9">
    <source>
        <dbReference type="PROSITE" id="PS50850"/>
    </source>
</evidence>
<keyword evidence="6 8" id="KW-0472">Membrane</keyword>
<accession>A0A9P4UTD0</accession>
<dbReference type="Pfam" id="PF00083">
    <property type="entry name" value="Sugar_tr"/>
    <property type="match status" value="1"/>
</dbReference>
<dbReference type="AlphaFoldDB" id="A0A9P4UTD0"/>
<evidence type="ECO:0000256" key="1">
    <source>
        <dbReference type="ARBA" id="ARBA00004141"/>
    </source>
</evidence>
<evidence type="ECO:0000313" key="11">
    <source>
        <dbReference type="Proteomes" id="UP000799441"/>
    </source>
</evidence>
<dbReference type="InterPro" id="IPR005828">
    <property type="entry name" value="MFS_sugar_transport-like"/>
</dbReference>
<comment type="subcellular location">
    <subcellularLocation>
        <location evidence="1">Membrane</location>
        <topology evidence="1">Multi-pass membrane protein</topology>
    </subcellularLocation>
</comment>
<feature type="transmembrane region" description="Helical" evidence="8">
    <location>
        <begin position="467"/>
        <end position="488"/>
    </location>
</feature>
<dbReference type="InterPro" id="IPR005829">
    <property type="entry name" value="Sugar_transporter_CS"/>
</dbReference>
<evidence type="ECO:0000256" key="6">
    <source>
        <dbReference type="ARBA" id="ARBA00023136"/>
    </source>
</evidence>
<keyword evidence="10" id="KW-0762">Sugar transport</keyword>
<feature type="region of interest" description="Disordered" evidence="7">
    <location>
        <begin position="527"/>
        <end position="552"/>
    </location>
</feature>
<dbReference type="Gene3D" id="1.20.1250.20">
    <property type="entry name" value="MFS general substrate transporter like domains"/>
    <property type="match status" value="1"/>
</dbReference>
<comment type="caution">
    <text evidence="10">The sequence shown here is derived from an EMBL/GenBank/DDBJ whole genome shotgun (WGS) entry which is preliminary data.</text>
</comment>
<feature type="transmembrane region" description="Helical" evidence="8">
    <location>
        <begin position="303"/>
        <end position="322"/>
    </location>
</feature>
<dbReference type="InterPro" id="IPR036259">
    <property type="entry name" value="MFS_trans_sf"/>
</dbReference>
<dbReference type="EMBL" id="MU003771">
    <property type="protein sequence ID" value="KAF2724606.1"/>
    <property type="molecule type" value="Genomic_DNA"/>
</dbReference>
<evidence type="ECO:0000256" key="7">
    <source>
        <dbReference type="SAM" id="MobiDB-lite"/>
    </source>
</evidence>
<feature type="transmembrane region" description="Helical" evidence="8">
    <location>
        <begin position="369"/>
        <end position="387"/>
    </location>
</feature>
<keyword evidence="4 8" id="KW-0812">Transmembrane</keyword>
<feature type="domain" description="Major facilitator superfamily (MFS) profile" evidence="9">
    <location>
        <begin position="35"/>
        <end position="492"/>
    </location>
</feature>
<feature type="transmembrane region" description="Helical" evidence="8">
    <location>
        <begin position="27"/>
        <end position="48"/>
    </location>
</feature>
<gene>
    <name evidence="10" type="ORF">K431DRAFT_343945</name>
</gene>
<dbReference type="PROSITE" id="PS50850">
    <property type="entry name" value="MFS"/>
    <property type="match status" value="1"/>
</dbReference>
<feature type="compositionally biased region" description="Basic and acidic residues" evidence="7">
    <location>
        <begin position="543"/>
        <end position="552"/>
    </location>
</feature>
<keyword evidence="3" id="KW-0813">Transport</keyword>
<dbReference type="SUPFAM" id="SSF103473">
    <property type="entry name" value="MFS general substrate transporter"/>
    <property type="match status" value="1"/>
</dbReference>
<dbReference type="GO" id="GO:0005351">
    <property type="term" value="F:carbohydrate:proton symporter activity"/>
    <property type="evidence" value="ECO:0007669"/>
    <property type="project" value="TreeGrafter"/>
</dbReference>
<dbReference type="PRINTS" id="PR00171">
    <property type="entry name" value="SUGRTRNSPORT"/>
</dbReference>
<feature type="transmembrane region" description="Helical" evidence="8">
    <location>
        <begin position="402"/>
        <end position="425"/>
    </location>
</feature>
<evidence type="ECO:0000256" key="2">
    <source>
        <dbReference type="ARBA" id="ARBA00010992"/>
    </source>
</evidence>